<dbReference type="Pfam" id="PF00293">
    <property type="entry name" value="NUDIX"/>
    <property type="match status" value="1"/>
</dbReference>
<comment type="caution">
    <text evidence="3">The sequence shown here is derived from an EMBL/GenBank/DDBJ whole genome shotgun (WGS) entry which is preliminary data.</text>
</comment>
<protein>
    <submittedName>
        <fullName evidence="3">DUF6624 domain-containing protein</fullName>
    </submittedName>
</protein>
<organism evidence="3 4">
    <name type="scientific">Streptomyces ehimensis</name>
    <dbReference type="NCBI Taxonomy" id="68195"/>
    <lineage>
        <taxon>Bacteria</taxon>
        <taxon>Bacillati</taxon>
        <taxon>Actinomycetota</taxon>
        <taxon>Actinomycetes</taxon>
        <taxon>Kitasatosporales</taxon>
        <taxon>Streptomycetaceae</taxon>
        <taxon>Streptomyces</taxon>
    </lineage>
</organism>
<dbReference type="PROSITE" id="PS00893">
    <property type="entry name" value="NUDIX_BOX"/>
    <property type="match status" value="1"/>
</dbReference>
<evidence type="ECO:0000313" key="4">
    <source>
        <dbReference type="Proteomes" id="UP001595990"/>
    </source>
</evidence>
<keyword evidence="4" id="KW-1185">Reference proteome</keyword>
<dbReference type="Gene3D" id="3.90.79.10">
    <property type="entry name" value="Nucleoside Triphosphate Pyrophosphohydrolase"/>
    <property type="match status" value="1"/>
</dbReference>
<dbReference type="InterPro" id="IPR015797">
    <property type="entry name" value="NUDIX_hydrolase-like_dom_sf"/>
</dbReference>
<name>A0ABV9BV91_9ACTN</name>
<dbReference type="InterPro" id="IPR000086">
    <property type="entry name" value="NUDIX_hydrolase_dom"/>
</dbReference>
<sequence length="345" mass="38211">MDVSHETASVYLLARFGSLWRLGMVEHPRHGGWMVCGGHFERGERPGQAAVRETVEETGYRPRLLRPAGHSLPPGYPHAPARPSNATTGGTAWWVVGIPAGPDGQHPQRHLHIDHIHVALADRPYGPTGPQEHSFRWVTDRELETLDTPADNRILGSALLDTVPATVAARHPRPARDEALRRELLRRRDIDQAFRNSLPRVLTDELSARWAEIDEDNTAWLKTVIDRAGWPGRALCGEDGADAAWLLAQHADRQPQLQQMWAGLLAEAVTAGDAAPEHLAYLEDRIAVHVEGGKQWFGTQHRPARGGGVYEPFPIHDPDGVDHRRAEHGLEPLSEATKRINGTNT</sequence>
<dbReference type="RefSeq" id="WP_417924417.1">
    <property type="nucleotide sequence ID" value="NZ_JBHSFS010000031.1"/>
</dbReference>
<evidence type="ECO:0000313" key="3">
    <source>
        <dbReference type="EMBL" id="MFC4518050.1"/>
    </source>
</evidence>
<dbReference type="EMBL" id="JBHSFS010000031">
    <property type="protein sequence ID" value="MFC4518050.1"/>
    <property type="molecule type" value="Genomic_DNA"/>
</dbReference>
<proteinExistence type="predicted"/>
<reference evidence="4" key="1">
    <citation type="journal article" date="2019" name="Int. J. Syst. Evol. Microbiol.">
        <title>The Global Catalogue of Microorganisms (GCM) 10K type strain sequencing project: providing services to taxonomists for standard genome sequencing and annotation.</title>
        <authorList>
            <consortium name="The Broad Institute Genomics Platform"/>
            <consortium name="The Broad Institute Genome Sequencing Center for Infectious Disease"/>
            <person name="Wu L."/>
            <person name="Ma J."/>
        </authorList>
    </citation>
    <scope>NUCLEOTIDE SEQUENCE [LARGE SCALE GENOMIC DNA]</scope>
    <source>
        <strain evidence="4">CECT 8064</strain>
    </source>
</reference>
<evidence type="ECO:0000259" key="2">
    <source>
        <dbReference type="PROSITE" id="PS51462"/>
    </source>
</evidence>
<accession>A0ABV9BV91</accession>
<gene>
    <name evidence="3" type="ORF">ACFPEN_34890</name>
</gene>
<dbReference type="PROSITE" id="PS51462">
    <property type="entry name" value="NUDIX"/>
    <property type="match status" value="1"/>
</dbReference>
<keyword evidence="1" id="KW-0378">Hydrolase</keyword>
<dbReference type="Proteomes" id="UP001595990">
    <property type="component" value="Unassembled WGS sequence"/>
</dbReference>
<dbReference type="InterPro" id="IPR020084">
    <property type="entry name" value="NUDIX_hydrolase_CS"/>
</dbReference>
<dbReference type="Pfam" id="PF20329">
    <property type="entry name" value="DUF6624"/>
    <property type="match status" value="1"/>
</dbReference>
<feature type="domain" description="Nudix hydrolase" evidence="2">
    <location>
        <begin position="3"/>
        <end position="160"/>
    </location>
</feature>
<dbReference type="InterPro" id="IPR046732">
    <property type="entry name" value="DUF6624"/>
</dbReference>
<dbReference type="SUPFAM" id="SSF55811">
    <property type="entry name" value="Nudix"/>
    <property type="match status" value="1"/>
</dbReference>
<evidence type="ECO:0000256" key="1">
    <source>
        <dbReference type="ARBA" id="ARBA00022801"/>
    </source>
</evidence>